<dbReference type="GO" id="GO:0003676">
    <property type="term" value="F:nucleic acid binding"/>
    <property type="evidence" value="ECO:0007669"/>
    <property type="project" value="InterPro"/>
</dbReference>
<feature type="compositionally biased region" description="Pro residues" evidence="2">
    <location>
        <begin position="75"/>
        <end position="91"/>
    </location>
</feature>
<reference evidence="4 5" key="1">
    <citation type="submission" date="2015-09" db="EMBL/GenBank/DDBJ databases">
        <title>Host preference determinants of Valsa canker pathogens revealed by comparative genomics.</title>
        <authorList>
            <person name="Yin Z."/>
            <person name="Huang L."/>
        </authorList>
    </citation>
    <scope>NUCLEOTIDE SEQUENCE [LARGE SCALE GENOMIC DNA]</scope>
    <source>
        <strain evidence="4 5">YSFL</strain>
    </source>
</reference>
<dbReference type="InterPro" id="IPR001878">
    <property type="entry name" value="Znf_CCHC"/>
</dbReference>
<dbReference type="GO" id="GO:0008270">
    <property type="term" value="F:zinc ion binding"/>
    <property type="evidence" value="ECO:0007669"/>
    <property type="project" value="UniProtKB-KW"/>
</dbReference>
<comment type="caution">
    <text evidence="4">The sequence shown here is derived from an EMBL/GenBank/DDBJ whole genome shotgun (WGS) entry which is preliminary data.</text>
</comment>
<evidence type="ECO:0000256" key="2">
    <source>
        <dbReference type="SAM" id="MobiDB-lite"/>
    </source>
</evidence>
<feature type="compositionally biased region" description="Basic residues" evidence="2">
    <location>
        <begin position="633"/>
        <end position="642"/>
    </location>
</feature>
<dbReference type="STRING" id="252740.A0A423WP84"/>
<dbReference type="OrthoDB" id="3550095at2759"/>
<organism evidence="4 5">
    <name type="scientific">Cytospora chrysosperma</name>
    <name type="common">Cytospora canker fungus</name>
    <name type="synonym">Sphaeria chrysosperma</name>
    <dbReference type="NCBI Taxonomy" id="252740"/>
    <lineage>
        <taxon>Eukaryota</taxon>
        <taxon>Fungi</taxon>
        <taxon>Dikarya</taxon>
        <taxon>Ascomycota</taxon>
        <taxon>Pezizomycotina</taxon>
        <taxon>Sordariomycetes</taxon>
        <taxon>Sordariomycetidae</taxon>
        <taxon>Diaporthales</taxon>
        <taxon>Cytosporaceae</taxon>
        <taxon>Cytospora</taxon>
    </lineage>
</organism>
<keyword evidence="1" id="KW-0479">Metal-binding</keyword>
<keyword evidence="1" id="KW-0862">Zinc</keyword>
<evidence type="ECO:0000313" key="4">
    <source>
        <dbReference type="EMBL" id="ROW05104.1"/>
    </source>
</evidence>
<feature type="compositionally biased region" description="Basic and acidic residues" evidence="2">
    <location>
        <begin position="524"/>
        <end position="558"/>
    </location>
</feature>
<feature type="compositionally biased region" description="Basic and acidic residues" evidence="2">
    <location>
        <begin position="278"/>
        <end position="287"/>
    </location>
</feature>
<feature type="compositionally biased region" description="Basic and acidic residues" evidence="2">
    <location>
        <begin position="599"/>
        <end position="616"/>
    </location>
</feature>
<keyword evidence="1" id="KW-0863">Zinc-finger</keyword>
<accession>A0A423WP84</accession>
<feature type="compositionally biased region" description="Basic and acidic residues" evidence="2">
    <location>
        <begin position="327"/>
        <end position="363"/>
    </location>
</feature>
<dbReference type="Proteomes" id="UP000284375">
    <property type="component" value="Unassembled WGS sequence"/>
</dbReference>
<keyword evidence="5" id="KW-1185">Reference proteome</keyword>
<feature type="compositionally biased region" description="Pro residues" evidence="2">
    <location>
        <begin position="161"/>
        <end position="191"/>
    </location>
</feature>
<feature type="domain" description="CCHC-type" evidence="3">
    <location>
        <begin position="17"/>
        <end position="32"/>
    </location>
</feature>
<sequence>MGDRAPGLDTPKYDGGCFNCGGRDHFAYACPEPVRKEPYGAEVFRQRQAAKNMSGTGGKASPNNRSKGLVITRYAPPPSQFPAPLPPPPPNAWGASGGPYPPPVQPPIPYVQQPSPYPPANTGQPPYPPPYQAANPPAGGYPPPIPPPPGPGPAYGQYPQPSYPPPPPQPYAPPGSYGPPSYPPPYQPPPASYAGAPPLNYSGPPSHAPPPPAYPPSYGASFPPGPSPPPPGSYPPAPYGPGYDLPAPYPNAYPPPQNHGWQQSANGQNQPRHRDHRDRRNDRDKGGRNKHTGRGNDRNQRGGDQRRQARDVRSSSRSRPRSPRPSIEVRDVKEKSVEKSVAKSVEETAEETAEKPKVDDKAADIDIDDEFAWDLENAFVEVETKPADPVGKPLDKDWNDDPTIPPAYNAKCIKSAFYDPENPDAFKSSVRDSKQWLTVKRDPIFRYRRGMVVIRFPGSKNEYFTYHCSRKVGMKWFNEREIIPTGPNDPTLNDAIKPRNSPRTASVSKEGQQGASKVAIGKRSHGDANDYYRMETKRPRNHERTDCSPLPRRPDRSPIRSLEINGDPWAPQPGETRSRSPLRPDSRDRYSRSPGVYRLHKEDSRKGRLTPRDATQRYDSGYHSAYSGDKPKPYRGRSHSRHPSPPPSRRGRDRDHDRDDRSPRKCRRW</sequence>
<dbReference type="SUPFAM" id="SSF57756">
    <property type="entry name" value="Retrovirus zinc finger-like domains"/>
    <property type="match status" value="1"/>
</dbReference>
<feature type="compositionally biased region" description="Polar residues" evidence="2">
    <location>
        <begin position="501"/>
        <end position="515"/>
    </location>
</feature>
<feature type="compositionally biased region" description="Pro residues" evidence="2">
    <location>
        <begin position="247"/>
        <end position="257"/>
    </location>
</feature>
<feature type="compositionally biased region" description="Pro residues" evidence="2">
    <location>
        <begin position="99"/>
        <end position="131"/>
    </location>
</feature>
<feature type="compositionally biased region" description="Basic and acidic residues" evidence="2">
    <location>
        <begin position="576"/>
        <end position="591"/>
    </location>
</feature>
<dbReference type="AlphaFoldDB" id="A0A423WP84"/>
<dbReference type="SMART" id="SM00343">
    <property type="entry name" value="ZnF_C2HC"/>
    <property type="match status" value="1"/>
</dbReference>
<proteinExistence type="predicted"/>
<protein>
    <recommendedName>
        <fullName evidence="3">CCHC-type domain-containing protein</fullName>
    </recommendedName>
</protein>
<feature type="region of interest" description="Disordered" evidence="2">
    <location>
        <begin position="483"/>
        <end position="669"/>
    </location>
</feature>
<feature type="region of interest" description="Disordered" evidence="2">
    <location>
        <begin position="41"/>
        <end position="363"/>
    </location>
</feature>
<evidence type="ECO:0000259" key="3">
    <source>
        <dbReference type="PROSITE" id="PS50158"/>
    </source>
</evidence>
<feature type="compositionally biased region" description="Basic and acidic residues" evidence="2">
    <location>
        <begin position="294"/>
        <end position="314"/>
    </location>
</feature>
<dbReference type="EMBL" id="LJZO01000001">
    <property type="protein sequence ID" value="ROW05104.1"/>
    <property type="molecule type" value="Genomic_DNA"/>
</dbReference>
<feature type="compositionally biased region" description="Polar residues" evidence="2">
    <location>
        <begin position="259"/>
        <end position="270"/>
    </location>
</feature>
<feature type="compositionally biased region" description="Pro residues" evidence="2">
    <location>
        <begin position="206"/>
        <end position="215"/>
    </location>
</feature>
<dbReference type="PROSITE" id="PS50158">
    <property type="entry name" value="ZF_CCHC"/>
    <property type="match status" value="1"/>
</dbReference>
<evidence type="ECO:0000256" key="1">
    <source>
        <dbReference type="PROSITE-ProRule" id="PRU00047"/>
    </source>
</evidence>
<gene>
    <name evidence="4" type="ORF">VSDG_00615</name>
</gene>
<name>A0A423WP84_CYTCH</name>
<feature type="compositionally biased region" description="Pro residues" evidence="2">
    <location>
        <begin position="223"/>
        <end position="239"/>
    </location>
</feature>
<feature type="compositionally biased region" description="Basic and acidic residues" evidence="2">
    <location>
        <begin position="650"/>
        <end position="663"/>
    </location>
</feature>
<feature type="compositionally biased region" description="Pro residues" evidence="2">
    <location>
        <begin position="139"/>
        <end position="152"/>
    </location>
</feature>
<dbReference type="InterPro" id="IPR036875">
    <property type="entry name" value="Znf_CCHC_sf"/>
</dbReference>
<feature type="compositionally biased region" description="Low complexity" evidence="2">
    <location>
        <begin position="192"/>
        <end position="205"/>
    </location>
</feature>
<evidence type="ECO:0000313" key="5">
    <source>
        <dbReference type="Proteomes" id="UP000284375"/>
    </source>
</evidence>